<proteinExistence type="predicted"/>
<feature type="region of interest" description="Disordered" evidence="1">
    <location>
        <begin position="1"/>
        <end position="45"/>
    </location>
</feature>
<keyword evidence="3" id="KW-1185">Reference proteome</keyword>
<dbReference type="RefSeq" id="WP_420069307.1">
    <property type="nucleotide sequence ID" value="NZ_JBCHKQ010000002.1"/>
</dbReference>
<protein>
    <recommendedName>
        <fullName evidence="4">Protein kinase domain-containing protein</fullName>
    </recommendedName>
</protein>
<comment type="caution">
    <text evidence="2">The sequence shown here is derived from an EMBL/GenBank/DDBJ whole genome shotgun (WGS) entry which is preliminary data.</text>
</comment>
<evidence type="ECO:0000313" key="3">
    <source>
        <dbReference type="Proteomes" id="UP001466331"/>
    </source>
</evidence>
<accession>A0ABU9UB23</accession>
<feature type="compositionally biased region" description="Basic residues" evidence="1">
    <location>
        <begin position="1"/>
        <end position="11"/>
    </location>
</feature>
<dbReference type="Proteomes" id="UP001466331">
    <property type="component" value="Unassembled WGS sequence"/>
</dbReference>
<evidence type="ECO:0000313" key="2">
    <source>
        <dbReference type="EMBL" id="MEM5947859.1"/>
    </source>
</evidence>
<organism evidence="2 3">
    <name type="scientific">Rarispira pelagica</name>
    <dbReference type="NCBI Taxonomy" id="3141764"/>
    <lineage>
        <taxon>Bacteria</taxon>
        <taxon>Pseudomonadati</taxon>
        <taxon>Spirochaetota</taxon>
        <taxon>Spirochaetia</taxon>
        <taxon>Winmispirales</taxon>
        <taxon>Winmispiraceae</taxon>
        <taxon>Rarispira</taxon>
    </lineage>
</organism>
<reference evidence="2 3" key="1">
    <citation type="submission" date="2024-03" db="EMBL/GenBank/DDBJ databases">
        <title>Ignisphaera cupida sp. nov., a hyperthermophilic hydrolytic archaeon from a hot spring of Kamchatka, and proposal of Ignisphaeraceae fam. nov.</title>
        <authorList>
            <person name="Podosokorskaya O.A."/>
            <person name="Elcheninov A.G."/>
            <person name="Maltseva A.I."/>
            <person name="Zayulina K.S."/>
            <person name="Novikov A."/>
            <person name="Merkel A.Y."/>
        </authorList>
    </citation>
    <scope>NUCLEOTIDE SEQUENCE [LARGE SCALE GENOMIC DNA]</scope>
    <source>
        <strain evidence="2 3">38H-sp</strain>
    </source>
</reference>
<feature type="compositionally biased region" description="Basic and acidic residues" evidence="1">
    <location>
        <begin position="32"/>
        <end position="44"/>
    </location>
</feature>
<name>A0ABU9UB23_9SPIR</name>
<evidence type="ECO:0000256" key="1">
    <source>
        <dbReference type="SAM" id="MobiDB-lite"/>
    </source>
</evidence>
<evidence type="ECO:0008006" key="4">
    <source>
        <dbReference type="Google" id="ProtNLM"/>
    </source>
</evidence>
<gene>
    <name evidence="2" type="ORF">WKV44_04820</name>
</gene>
<feature type="compositionally biased region" description="Basic and acidic residues" evidence="1">
    <location>
        <begin position="15"/>
        <end position="25"/>
    </location>
</feature>
<sequence length="153" mass="17490">MSRRRKSHQKYRGNTSEKRDTKNNKDNFAVLDSKKVDDRDKEVKTSNTKKTIPSLTCSVCGELIYDVYTTIAHKDSGEPIHFECAVNMIKQTETLGKDEELCYLGNGAFGIVIMKQPPSPVRFFIKKRIEFEPKDKGAWKKDISVNLVLDTES</sequence>
<dbReference type="EMBL" id="JBCHKQ010000002">
    <property type="protein sequence ID" value="MEM5947859.1"/>
    <property type="molecule type" value="Genomic_DNA"/>
</dbReference>